<dbReference type="GO" id="GO:0006096">
    <property type="term" value="P:glycolytic process"/>
    <property type="evidence" value="ECO:0007669"/>
    <property type="project" value="UniProtKB-UniRule"/>
</dbReference>
<comment type="catalytic activity">
    <reaction evidence="1 10">
        <text>(2R)-2-phosphoglycerate = (2R)-3-phosphoglycerate</text>
        <dbReference type="Rhea" id="RHEA:15901"/>
        <dbReference type="ChEBI" id="CHEBI:58272"/>
        <dbReference type="ChEBI" id="CHEBI:58289"/>
        <dbReference type="EC" id="5.4.2.12"/>
    </reaction>
</comment>
<evidence type="ECO:0000256" key="6">
    <source>
        <dbReference type="ARBA" id="ARBA00023152"/>
    </source>
</evidence>
<evidence type="ECO:0000313" key="16">
    <source>
        <dbReference type="EMBL" id="KNZ42921.1"/>
    </source>
</evidence>
<feature type="binding site" evidence="10 13">
    <location>
        <position position="400"/>
    </location>
    <ligand>
        <name>Mn(2+)</name>
        <dbReference type="ChEBI" id="CHEBI:29035"/>
        <label>1</label>
    </ligand>
</feature>
<dbReference type="OrthoDB" id="9800863at2"/>
<dbReference type="PANTHER" id="PTHR31637:SF0">
    <property type="entry name" value="2,3-BISPHOSPHOGLYCERATE-INDEPENDENT PHOSPHOGLYCERATE MUTASE"/>
    <property type="match status" value="1"/>
</dbReference>
<dbReference type="PANTHER" id="PTHR31637">
    <property type="entry name" value="2,3-BISPHOSPHOGLYCERATE-INDEPENDENT PHOSPHOGLYCERATE MUTASE"/>
    <property type="match status" value="1"/>
</dbReference>
<comment type="caution">
    <text evidence="16">The sequence shown here is derived from an EMBL/GenBank/DDBJ whole genome shotgun (WGS) entry which is preliminary data.</text>
</comment>
<dbReference type="GO" id="GO:0005829">
    <property type="term" value="C:cytosol"/>
    <property type="evidence" value="ECO:0007669"/>
    <property type="project" value="TreeGrafter"/>
</dbReference>
<feature type="binding site" evidence="10 12">
    <location>
        <begin position="153"/>
        <end position="154"/>
    </location>
    <ligand>
        <name>substrate</name>
    </ligand>
</feature>
<dbReference type="GO" id="GO:0004619">
    <property type="term" value="F:phosphoglycerate mutase activity"/>
    <property type="evidence" value="ECO:0007669"/>
    <property type="project" value="UniProtKB-UniRule"/>
</dbReference>
<dbReference type="SUPFAM" id="SSF53649">
    <property type="entry name" value="Alkaline phosphatase-like"/>
    <property type="match status" value="1"/>
</dbReference>
<feature type="domain" description="BPG-independent PGAM N-terminal" evidence="15">
    <location>
        <begin position="82"/>
        <end position="296"/>
    </location>
</feature>
<evidence type="ECO:0000256" key="2">
    <source>
        <dbReference type="ARBA" id="ARBA00004798"/>
    </source>
</evidence>
<feature type="binding site" evidence="10 13">
    <location>
        <position position="62"/>
    </location>
    <ligand>
        <name>Mn(2+)</name>
        <dbReference type="ChEBI" id="CHEBI:29035"/>
        <label>2</label>
    </ligand>
</feature>
<dbReference type="FunFam" id="3.40.1450.10:FF:000001">
    <property type="entry name" value="2,3-bisphosphoglycerate-independent phosphoglycerate mutase"/>
    <property type="match status" value="1"/>
</dbReference>
<evidence type="ECO:0000256" key="8">
    <source>
        <dbReference type="ARBA" id="ARBA00023235"/>
    </source>
</evidence>
<dbReference type="Proteomes" id="UP000036873">
    <property type="component" value="Unassembled WGS sequence"/>
</dbReference>
<dbReference type="EMBL" id="LGYO01000008">
    <property type="protein sequence ID" value="KNZ42921.1"/>
    <property type="molecule type" value="Genomic_DNA"/>
</dbReference>
<feature type="binding site" evidence="10 12">
    <location>
        <position position="333"/>
    </location>
    <ligand>
        <name>substrate</name>
    </ligand>
</feature>
<comment type="function">
    <text evidence="10">Catalyzes the interconversion of 2-phosphoglycerate and 3-phosphoglycerate.</text>
</comment>
<feature type="binding site" evidence="10 13">
    <location>
        <position position="404"/>
    </location>
    <ligand>
        <name>Mn(2+)</name>
        <dbReference type="ChEBI" id="CHEBI:29035"/>
        <label>1</label>
    </ligand>
</feature>
<dbReference type="Pfam" id="PF01676">
    <property type="entry name" value="Metalloenzyme"/>
    <property type="match status" value="1"/>
</dbReference>
<feature type="binding site" evidence="10 12">
    <location>
        <position position="191"/>
    </location>
    <ligand>
        <name>substrate</name>
    </ligand>
</feature>
<keyword evidence="6 10" id="KW-0324">Glycolysis</keyword>
<evidence type="ECO:0000256" key="12">
    <source>
        <dbReference type="PIRSR" id="PIRSR001492-2"/>
    </source>
</evidence>
<evidence type="ECO:0000256" key="11">
    <source>
        <dbReference type="PIRSR" id="PIRSR001492-1"/>
    </source>
</evidence>
<evidence type="ECO:0000256" key="1">
    <source>
        <dbReference type="ARBA" id="ARBA00000370"/>
    </source>
</evidence>
<dbReference type="HAMAP" id="MF_01038">
    <property type="entry name" value="GpmI"/>
    <property type="match status" value="1"/>
</dbReference>
<keyword evidence="17" id="KW-1185">Reference proteome</keyword>
<comment type="cofactor">
    <cofactor evidence="10">
        <name>Mn(2+)</name>
        <dbReference type="ChEBI" id="CHEBI:29035"/>
    </cofactor>
    <text evidence="10">Binds 2 manganese ions per subunit.</text>
</comment>
<evidence type="ECO:0000256" key="9">
    <source>
        <dbReference type="ARBA" id="ARBA00071648"/>
    </source>
</evidence>
<keyword evidence="8 10" id="KW-0413">Isomerase</keyword>
<dbReference type="GO" id="GO:0030145">
    <property type="term" value="F:manganese ion binding"/>
    <property type="evidence" value="ECO:0007669"/>
    <property type="project" value="UniProtKB-UniRule"/>
</dbReference>
<dbReference type="Pfam" id="PF06415">
    <property type="entry name" value="iPGM_N"/>
    <property type="match status" value="1"/>
</dbReference>
<evidence type="ECO:0000259" key="15">
    <source>
        <dbReference type="Pfam" id="PF06415"/>
    </source>
</evidence>
<gene>
    <name evidence="10" type="primary">gpmI</name>
    <name evidence="16" type="ORF">AKG39_04165</name>
</gene>
<comment type="pathway">
    <text evidence="2 10">Carbohydrate degradation; glycolysis; pyruvate from D-glyceraldehyde 3-phosphate: step 3/5.</text>
</comment>
<keyword evidence="7 10" id="KW-0464">Manganese</keyword>
<dbReference type="Gene3D" id="3.40.1450.10">
    <property type="entry name" value="BPG-independent phosphoglycerate mutase, domain B"/>
    <property type="match status" value="1"/>
</dbReference>
<dbReference type="GO" id="GO:0006007">
    <property type="term" value="P:glucose catabolic process"/>
    <property type="evidence" value="ECO:0007669"/>
    <property type="project" value="InterPro"/>
</dbReference>
<dbReference type="UniPathway" id="UPA00109">
    <property type="reaction ID" value="UER00186"/>
</dbReference>
<feature type="domain" description="Metalloenzyme" evidence="14">
    <location>
        <begin position="6"/>
        <end position="496"/>
    </location>
</feature>
<dbReference type="EC" id="5.4.2.12" evidence="4 10"/>
<feature type="active site" description="Phosphoserine intermediate" evidence="10 11">
    <location>
        <position position="62"/>
    </location>
</feature>
<dbReference type="InterPro" id="IPR011258">
    <property type="entry name" value="BPG-indep_PGM_N"/>
</dbReference>
<comment type="similarity">
    <text evidence="3 10">Belongs to the BPG-independent phosphoglycerate mutase family.</text>
</comment>
<sequence length="511" mass="56802">MKNKLMALIILDGYGYTECKEGNAVAEAKSPFLNTFCQKYPHTLITASGLGVGLPEGQMGNSEVGHLNLGAGRIVYQELTRITKSIEDGDFFENEAFLNGIQSAKEKDGALHIMGLLSDGGVHSHEDHLYALIQLAKNQGLERVYIHCFMDGRDTAPDGGAGYIHKLEEKMKEIGVGKIATIIGRYYAMDRDNRWDRVEEAYNAMVLGEGEYAESPLEAMKASYDIGVTDEFIRPTILYSSDEKRIQKDDTIIFYNFRPDRAREITRTFVDPDFAEFTRKRGFLPVTFITMTQYDKTFNNVEIAFKPFTVVNTLGEYLSTLGIPQLRIAETEKYAHVTYFFNGGLEKQYPLEDRILVPSPHVATYDLQPEMSAAQVAEKAVEAINSEKYQVMILNFANADMVGHTGILDAAEKAIESVDACAEKVINAILARGGMVLVTADHGNAEKMIDYETHQPFTAHTTNKVRCVIAGAGNIVLKKDGKLADVAPTMLYLMELPIPIEMTGEILIEKA</sequence>
<proteinExistence type="inferred from homology"/>
<evidence type="ECO:0000256" key="13">
    <source>
        <dbReference type="PIRSR" id="PIRSR001492-3"/>
    </source>
</evidence>
<dbReference type="InterPro" id="IPR005995">
    <property type="entry name" value="Pgm_bpd_ind"/>
</dbReference>
<feature type="binding site" evidence="10 13">
    <location>
        <position position="442"/>
    </location>
    <ligand>
        <name>Mn(2+)</name>
        <dbReference type="ChEBI" id="CHEBI:29035"/>
        <label>2</label>
    </ligand>
</feature>
<dbReference type="InterPro" id="IPR036646">
    <property type="entry name" value="PGAM_B_sf"/>
</dbReference>
<organism evidence="16 17">
    <name type="scientific">Acetobacterium bakii</name>
    <dbReference type="NCBI Taxonomy" id="52689"/>
    <lineage>
        <taxon>Bacteria</taxon>
        <taxon>Bacillati</taxon>
        <taxon>Bacillota</taxon>
        <taxon>Clostridia</taxon>
        <taxon>Eubacteriales</taxon>
        <taxon>Eubacteriaceae</taxon>
        <taxon>Acetobacterium</taxon>
    </lineage>
</organism>
<evidence type="ECO:0000256" key="3">
    <source>
        <dbReference type="ARBA" id="ARBA00008819"/>
    </source>
</evidence>
<evidence type="ECO:0000259" key="14">
    <source>
        <dbReference type="Pfam" id="PF01676"/>
    </source>
</evidence>
<evidence type="ECO:0000256" key="4">
    <source>
        <dbReference type="ARBA" id="ARBA00012026"/>
    </source>
</evidence>
<dbReference type="PIRSF" id="PIRSF001492">
    <property type="entry name" value="IPGAM"/>
    <property type="match status" value="1"/>
</dbReference>
<comment type="subunit">
    <text evidence="10">Monomer.</text>
</comment>
<protein>
    <recommendedName>
        <fullName evidence="9 10">2,3-bisphosphoglycerate-independent phosphoglycerate mutase</fullName>
        <shortName evidence="10">BPG-independent PGAM</shortName>
        <shortName evidence="10">Phosphoglyceromutase</shortName>
        <shortName evidence="10">iPGM</shortName>
        <ecNumber evidence="4 10">5.4.2.12</ecNumber>
    </recommendedName>
</protein>
<feature type="binding site" evidence="10 13">
    <location>
        <position position="441"/>
    </location>
    <ligand>
        <name>Mn(2+)</name>
        <dbReference type="ChEBI" id="CHEBI:29035"/>
        <label>2</label>
    </ligand>
</feature>
<accession>A0A0L6U346</accession>
<dbReference type="RefSeq" id="WP_050739101.1">
    <property type="nucleotide sequence ID" value="NZ_LGYO01000008.1"/>
</dbReference>
<dbReference type="PATRIC" id="fig|52689.4.peg.3881"/>
<dbReference type="InterPro" id="IPR006124">
    <property type="entry name" value="Metalloenzyme"/>
</dbReference>
<dbReference type="Gene3D" id="3.40.720.10">
    <property type="entry name" value="Alkaline Phosphatase, subunit A"/>
    <property type="match status" value="1"/>
</dbReference>
<name>A0A0L6U346_9FIRM</name>
<evidence type="ECO:0000256" key="10">
    <source>
        <dbReference type="HAMAP-Rule" id="MF_01038"/>
    </source>
</evidence>
<feature type="binding site" evidence="10 12">
    <location>
        <position position="185"/>
    </location>
    <ligand>
        <name>substrate</name>
    </ligand>
</feature>
<dbReference type="AlphaFoldDB" id="A0A0L6U346"/>
<feature type="binding site" evidence="10 13">
    <location>
        <position position="460"/>
    </location>
    <ligand>
        <name>Mn(2+)</name>
        <dbReference type="ChEBI" id="CHEBI:29035"/>
        <label>1</label>
    </ligand>
</feature>
<dbReference type="SUPFAM" id="SSF64158">
    <property type="entry name" value="2,3-Bisphosphoglycerate-independent phosphoglycerate mutase, substrate-binding domain"/>
    <property type="match status" value="1"/>
</dbReference>
<reference evidence="17" key="1">
    <citation type="submission" date="2015-07" db="EMBL/GenBank/DDBJ databases">
        <title>Draft genome sequence of Acetobacterium bakii DSM 8293, a potential psychrophilic chemical producer through syngas fermentation.</title>
        <authorList>
            <person name="Song Y."/>
            <person name="Hwang S."/>
            <person name="Cho B.-K."/>
        </authorList>
    </citation>
    <scope>NUCLEOTIDE SEQUENCE [LARGE SCALE GENOMIC DNA]</scope>
    <source>
        <strain evidence="17">DSM 8239</strain>
    </source>
</reference>
<feature type="binding site" evidence="10 13">
    <location>
        <position position="12"/>
    </location>
    <ligand>
        <name>Mn(2+)</name>
        <dbReference type="ChEBI" id="CHEBI:29035"/>
        <label>2</label>
    </ligand>
</feature>
<dbReference type="STRING" id="52689.AKG39_04165"/>
<dbReference type="NCBIfam" id="TIGR01307">
    <property type="entry name" value="pgm_bpd_ind"/>
    <property type="match status" value="1"/>
</dbReference>
<feature type="binding site" evidence="10 12">
    <location>
        <begin position="258"/>
        <end position="261"/>
    </location>
    <ligand>
        <name>substrate</name>
    </ligand>
</feature>
<evidence type="ECO:0000256" key="5">
    <source>
        <dbReference type="ARBA" id="ARBA00022723"/>
    </source>
</evidence>
<dbReference type="InterPro" id="IPR017850">
    <property type="entry name" value="Alkaline_phosphatase_core_sf"/>
</dbReference>
<evidence type="ECO:0000256" key="7">
    <source>
        <dbReference type="ARBA" id="ARBA00023211"/>
    </source>
</evidence>
<feature type="binding site" evidence="10 12">
    <location>
        <position position="123"/>
    </location>
    <ligand>
        <name>substrate</name>
    </ligand>
</feature>
<evidence type="ECO:0000313" key="17">
    <source>
        <dbReference type="Proteomes" id="UP000036873"/>
    </source>
</evidence>
<dbReference type="CDD" id="cd16010">
    <property type="entry name" value="iPGM"/>
    <property type="match status" value="1"/>
</dbReference>
<keyword evidence="5 10" id="KW-0479">Metal-binding</keyword>